<evidence type="ECO:0000259" key="9">
    <source>
        <dbReference type="PROSITE" id="PS50215"/>
    </source>
</evidence>
<dbReference type="GO" id="GO:0007229">
    <property type="term" value="P:integrin-mediated signaling pathway"/>
    <property type="evidence" value="ECO:0007669"/>
    <property type="project" value="UniProtKB-KW"/>
</dbReference>
<organism evidence="10">
    <name type="scientific">Phallusia mammillata</name>
    <dbReference type="NCBI Taxonomy" id="59560"/>
    <lineage>
        <taxon>Eukaryota</taxon>
        <taxon>Metazoa</taxon>
        <taxon>Chordata</taxon>
        <taxon>Tunicata</taxon>
        <taxon>Ascidiacea</taxon>
        <taxon>Phlebobranchia</taxon>
        <taxon>Ascidiidae</taxon>
        <taxon>Phallusia</taxon>
    </lineage>
</organism>
<keyword evidence="6" id="KW-1133">Transmembrane helix</keyword>
<protein>
    <recommendedName>
        <fullName evidence="2">ADAM10 endopeptidase</fullName>
        <ecNumber evidence="2">3.4.24.81</ecNumber>
    </recommendedName>
</protein>
<feature type="active site" evidence="4">
    <location>
        <position position="386"/>
    </location>
</feature>
<keyword evidence="6" id="KW-0812">Transmembrane</keyword>
<dbReference type="InterPro" id="IPR049038">
    <property type="entry name" value="ADAM10_Cys-rich"/>
</dbReference>
<gene>
    <name evidence="10" type="primary">Adam10</name>
</gene>
<feature type="binding site" evidence="4">
    <location>
        <position position="395"/>
    </location>
    <ligand>
        <name>Zn(2+)</name>
        <dbReference type="ChEBI" id="CHEBI:29105"/>
        <note>catalytic</note>
    </ligand>
</feature>
<evidence type="ECO:0000313" key="10">
    <source>
        <dbReference type="EMBL" id="CAB3219987.1"/>
    </source>
</evidence>
<comment type="catalytic activity">
    <reaction evidence="1">
        <text>Endopeptidase of broad specificity.</text>
        <dbReference type="EC" id="3.4.24.81"/>
    </reaction>
</comment>
<feature type="region of interest" description="Disordered" evidence="5">
    <location>
        <begin position="719"/>
        <end position="758"/>
    </location>
</feature>
<dbReference type="Pfam" id="PF00200">
    <property type="entry name" value="Disintegrin"/>
    <property type="match status" value="1"/>
</dbReference>
<dbReference type="GO" id="GO:0007219">
    <property type="term" value="P:Notch signaling pathway"/>
    <property type="evidence" value="ECO:0007669"/>
    <property type="project" value="TreeGrafter"/>
</dbReference>
<reference evidence="10" key="1">
    <citation type="submission" date="2020-04" db="EMBL/GenBank/DDBJ databases">
        <authorList>
            <person name="Neveu A P."/>
        </authorList>
    </citation>
    <scope>NUCLEOTIDE SEQUENCE</scope>
    <source>
        <tissue evidence="10">Whole embryo</tissue>
    </source>
</reference>
<feature type="chain" id="PRO_5026157607" description="ADAM10 endopeptidase" evidence="7">
    <location>
        <begin position="22"/>
        <end position="758"/>
    </location>
</feature>
<dbReference type="InterPro" id="IPR024079">
    <property type="entry name" value="MetalloPept_cat_dom_sf"/>
</dbReference>
<dbReference type="PANTHER" id="PTHR45702:SF2">
    <property type="entry name" value="KUZBANIAN, ISOFORM A"/>
    <property type="match status" value="1"/>
</dbReference>
<dbReference type="InterPro" id="IPR001762">
    <property type="entry name" value="Disintegrin_dom"/>
</dbReference>
<evidence type="ECO:0000256" key="3">
    <source>
        <dbReference type="ARBA" id="ARBA00022685"/>
    </source>
</evidence>
<evidence type="ECO:0000256" key="4">
    <source>
        <dbReference type="PROSITE-ProRule" id="PRU00276"/>
    </source>
</evidence>
<accession>A0A6F9D612</accession>
<dbReference type="PROSITE" id="PS50215">
    <property type="entry name" value="ADAM_MEPRO"/>
    <property type="match status" value="1"/>
</dbReference>
<keyword evidence="6" id="KW-0472">Membrane</keyword>
<dbReference type="GO" id="GO:0005886">
    <property type="term" value="C:plasma membrane"/>
    <property type="evidence" value="ECO:0007669"/>
    <property type="project" value="TreeGrafter"/>
</dbReference>
<sequence length="758" mass="84416">MLSLLVFAFVLLSIHDYGVDCMNIHVSYFEHLSYDIHALKSQHERSKRSLADVETPVKLKFEAHGRNFNIRLVHDDTIFHPDLIVENSDGNQIDVNISHIYHGSLYGQKNSFVHGSIINGIFRGVIHEPDRGKYYVEETHQFFGGSRGQSPMAGYRGHSVIYHEDAITHPSLSGKHSHCGASKSDVRRRMFNFQNSSLERGYDDNMAHSRHRRAVDQKKKTCLLFIQTDHIFFNEFPSRDLIISKIAEHVKAVNKIYTDTTFLTSDNENIQGINFMVQRLRINDTSKDDDPFKSPNIGVEKFLDIVSLANHNDYCLAYVFTNRDFDNGVLGLAWVGSTGGTSGGICERYKTYTDGSSKSLNTGLVTFKNYGSIMPAKVTHITFAHELGHNFGSPHDSGLDCTPGESRVSTEKQKGNYIMFARATSGNDPFNTVFSPCSVRNMSRVLEAKKDNCFVPSNQPVCGNNIIDQDEDCDCGYTDTCVALGDTCCNPADYEDRTMRCKLKAAAQCSLTQGPCCDPTTCGFRDSSHECAAQSECQLAQVCAGKNASCPEAVAKSNGSSPIECNHKTQICVNGECSGSICRKHPGLEPCSCTVPADEKDRSVLCHTCCQRIGDENSCKSMGDPTFSAEFNGSVIFLQPGSACDTYNGYCDVFSKCRLVDADGPLSRLKKAIFNPELYSTIKNWIVEYWWAVALMGLALILLMAGFIKVCSNVTPSNNPRLPKHKQLPGADTLRRRRQRSRQVQGRSQNSRQNFEMR</sequence>
<dbReference type="EMBL" id="LR782707">
    <property type="protein sequence ID" value="CAB3219987.1"/>
    <property type="molecule type" value="mRNA"/>
</dbReference>
<dbReference type="InterPro" id="IPR001590">
    <property type="entry name" value="Peptidase_M12B"/>
</dbReference>
<evidence type="ECO:0000256" key="1">
    <source>
        <dbReference type="ARBA" id="ARBA00001809"/>
    </source>
</evidence>
<dbReference type="SMART" id="SM00050">
    <property type="entry name" value="DISIN"/>
    <property type="match status" value="1"/>
</dbReference>
<dbReference type="PANTHER" id="PTHR45702">
    <property type="entry name" value="ADAM10/ADAM17 METALLOPEPTIDASE FAMILY MEMBER"/>
    <property type="match status" value="1"/>
</dbReference>
<evidence type="ECO:0000256" key="6">
    <source>
        <dbReference type="SAM" id="Phobius"/>
    </source>
</evidence>
<feature type="domain" description="Disintegrin" evidence="8">
    <location>
        <begin position="459"/>
        <end position="558"/>
    </location>
</feature>
<dbReference type="InterPro" id="IPR051489">
    <property type="entry name" value="ADAM_Metalloproteinase"/>
</dbReference>
<evidence type="ECO:0000256" key="5">
    <source>
        <dbReference type="SAM" id="MobiDB-lite"/>
    </source>
</evidence>
<dbReference type="Gene3D" id="4.10.70.10">
    <property type="entry name" value="Disintegrin domain"/>
    <property type="match status" value="1"/>
</dbReference>
<feature type="domain" description="Peptidase M12B" evidence="9">
    <location>
        <begin position="220"/>
        <end position="458"/>
    </location>
</feature>
<keyword evidence="3" id="KW-0165">Cleavage on pair of basic residues</keyword>
<dbReference type="GO" id="GO:0004222">
    <property type="term" value="F:metalloendopeptidase activity"/>
    <property type="evidence" value="ECO:0007669"/>
    <property type="project" value="InterPro"/>
</dbReference>
<dbReference type="Pfam" id="PF13574">
    <property type="entry name" value="Reprolysin_2"/>
    <property type="match status" value="1"/>
</dbReference>
<evidence type="ECO:0000259" key="8">
    <source>
        <dbReference type="PROSITE" id="PS50214"/>
    </source>
</evidence>
<feature type="binding site" evidence="4">
    <location>
        <position position="385"/>
    </location>
    <ligand>
        <name>Zn(2+)</name>
        <dbReference type="ChEBI" id="CHEBI:29105"/>
        <note>catalytic</note>
    </ligand>
</feature>
<dbReference type="GO" id="GO:0046872">
    <property type="term" value="F:metal ion binding"/>
    <property type="evidence" value="ECO:0007669"/>
    <property type="project" value="UniProtKB-KW"/>
</dbReference>
<keyword evidence="4" id="KW-0479">Metal-binding</keyword>
<dbReference type="SUPFAM" id="SSF55486">
    <property type="entry name" value="Metalloproteases ('zincins'), catalytic domain"/>
    <property type="match status" value="1"/>
</dbReference>
<feature type="transmembrane region" description="Helical" evidence="6">
    <location>
        <begin position="689"/>
        <end position="711"/>
    </location>
</feature>
<keyword evidence="4" id="KW-0862">Zinc</keyword>
<name>A0A6F9D612_9ASCI</name>
<dbReference type="SUPFAM" id="SSF57552">
    <property type="entry name" value="Blood coagulation inhibitor (disintegrin)"/>
    <property type="match status" value="1"/>
</dbReference>
<feature type="binding site" evidence="4">
    <location>
        <position position="389"/>
    </location>
    <ligand>
        <name>Zn(2+)</name>
        <dbReference type="ChEBI" id="CHEBI:29105"/>
        <note>catalytic</note>
    </ligand>
</feature>
<comment type="caution">
    <text evidence="4">Lacks conserved residue(s) required for the propagation of feature annotation.</text>
</comment>
<dbReference type="AlphaFoldDB" id="A0A6F9D612"/>
<evidence type="ECO:0000256" key="2">
    <source>
        <dbReference type="ARBA" id="ARBA00012332"/>
    </source>
</evidence>
<dbReference type="GlyCosmos" id="A0A6F9D612">
    <property type="glycosylation" value="2 sites, No reported glycans"/>
</dbReference>
<dbReference type="GO" id="GO:0006509">
    <property type="term" value="P:membrane protein ectodomain proteolysis"/>
    <property type="evidence" value="ECO:0007669"/>
    <property type="project" value="TreeGrafter"/>
</dbReference>
<keyword evidence="7" id="KW-0732">Signal</keyword>
<keyword evidence="10" id="KW-0401">Integrin</keyword>
<dbReference type="EC" id="3.4.24.81" evidence="2"/>
<feature type="signal peptide" evidence="7">
    <location>
        <begin position="1"/>
        <end position="21"/>
    </location>
</feature>
<proteinExistence type="evidence at transcript level"/>
<dbReference type="InterPro" id="IPR036436">
    <property type="entry name" value="Disintegrin_dom_sf"/>
</dbReference>
<feature type="compositionally biased region" description="Low complexity" evidence="5">
    <location>
        <begin position="742"/>
        <end position="758"/>
    </location>
</feature>
<dbReference type="PROSITE" id="PS50214">
    <property type="entry name" value="DISINTEGRIN_2"/>
    <property type="match status" value="1"/>
</dbReference>
<dbReference type="Gene3D" id="3.40.390.10">
    <property type="entry name" value="Collagenase (Catalytic Domain)"/>
    <property type="match status" value="1"/>
</dbReference>
<dbReference type="Pfam" id="PF21299">
    <property type="entry name" value="ADAM10_Cys-rich"/>
    <property type="match status" value="1"/>
</dbReference>
<evidence type="ECO:0000256" key="7">
    <source>
        <dbReference type="SAM" id="SignalP"/>
    </source>
</evidence>